<feature type="region of interest" description="Disordered" evidence="1">
    <location>
        <begin position="96"/>
        <end position="122"/>
    </location>
</feature>
<dbReference type="EMBL" id="MVHR01000047">
    <property type="protein sequence ID" value="ORA69589.1"/>
    <property type="molecule type" value="Genomic_DNA"/>
</dbReference>
<dbReference type="STRING" id="53376.BST25_21130"/>
<keyword evidence="3" id="KW-1185">Reference proteome</keyword>
<evidence type="ECO:0000256" key="1">
    <source>
        <dbReference type="SAM" id="MobiDB-lite"/>
    </source>
</evidence>
<evidence type="ECO:0000313" key="3">
    <source>
        <dbReference type="Proteomes" id="UP000192566"/>
    </source>
</evidence>
<comment type="caution">
    <text evidence="2">The sequence shown here is derived from an EMBL/GenBank/DDBJ whole genome shotgun (WGS) entry which is preliminary data.</text>
</comment>
<protein>
    <recommendedName>
        <fullName evidence="4">FHA domain-containing protein</fullName>
    </recommendedName>
</protein>
<organism evidence="2 3">
    <name type="scientific">Mycobacterium heidelbergense</name>
    <dbReference type="NCBI Taxonomy" id="53376"/>
    <lineage>
        <taxon>Bacteria</taxon>
        <taxon>Bacillati</taxon>
        <taxon>Actinomycetota</taxon>
        <taxon>Actinomycetes</taxon>
        <taxon>Mycobacteriales</taxon>
        <taxon>Mycobacteriaceae</taxon>
        <taxon>Mycobacterium</taxon>
        <taxon>Mycobacterium simiae complex</taxon>
    </lineage>
</organism>
<sequence length="122" mass="13016">MRPEVPAFPASPLTVWVGSTRYVFAPGRDVLVGYGHGVDVPLRRPVNAGPPAPPPRPDVVLRFTGHHWVAIDSGPRGMFVDGSRVSTLDIRSGQAITIGDPQRGPRLVFQIGPPAGPPDRPS</sequence>
<dbReference type="Proteomes" id="UP000192566">
    <property type="component" value="Unassembled WGS sequence"/>
</dbReference>
<evidence type="ECO:0008006" key="4">
    <source>
        <dbReference type="Google" id="ProtNLM"/>
    </source>
</evidence>
<proteinExistence type="predicted"/>
<name>A0A1X0DBK6_MYCHE</name>
<dbReference type="AlphaFoldDB" id="A0A1X0DBK6"/>
<accession>A0A1X0DBK6</accession>
<reference evidence="2 3" key="1">
    <citation type="submission" date="2017-02" db="EMBL/GenBank/DDBJ databases">
        <title>The new phylogeny of genus Mycobacterium.</title>
        <authorList>
            <person name="Tortoli E."/>
            <person name="Trovato A."/>
            <person name="Cirillo D.M."/>
        </authorList>
    </citation>
    <scope>NUCLEOTIDE SEQUENCE [LARGE SCALE GENOMIC DNA]</scope>
    <source>
        <strain evidence="2 3">DSM 44471</strain>
    </source>
</reference>
<feature type="non-terminal residue" evidence="2">
    <location>
        <position position="122"/>
    </location>
</feature>
<gene>
    <name evidence="2" type="ORF">BST25_21130</name>
</gene>
<evidence type="ECO:0000313" key="2">
    <source>
        <dbReference type="EMBL" id="ORA69589.1"/>
    </source>
</evidence>